<evidence type="ECO:0000256" key="14">
    <source>
        <dbReference type="RuleBase" id="RU000461"/>
    </source>
</evidence>
<comment type="cofactor">
    <cofactor evidence="1 13">
        <name>heme</name>
        <dbReference type="ChEBI" id="CHEBI:30413"/>
    </cofactor>
</comment>
<sequence length="514" mass="58830">MFLYFLIALCSAILFYFKWSYGHWQRLGFPCVEAQIPFGVLDPVIRTWKKSVGMAIYDIYTKTKEHKFVGIYLINRPALLVRDAHLARSMLTKDFVSFHDRGLYVDEVHNPMSAGLFFLKGQQWKSLRSKLTPSFTSGKLKSMFGTINEVSSRMVEHMQCKLPEDGSYKSIEVKQLFATYSIDIIASSIFGMEVNSFKDPQNEFFAVSRNVNENTYSGVFRGTCQFMYPSLEKFFQRLGWTEPAPDSMKKLVRQTIECREKHNIVRKDLLQLLLQLRNTGKINGDDDDEWSAKKTKDALVNMSVEMIAAQLFLFYAAGFETSAATTAFTLYELALYPEWLQKAQEDVQNALEKHGGCLSYEALSDMKFLDLCIMETTRKYPGLPILNRECTQDYPLPNSDLVIKKGTPIIISLFGIHRDEEYFPDALGYNPERFLNEDYEAAAYMPFGEGPRHCIAQRMGKLNVKVAIAQVLTHFNVDISTDHKEIEFDNFGIPIMPKGGVPVRLARKEKVIVS</sequence>
<evidence type="ECO:0000256" key="1">
    <source>
        <dbReference type="ARBA" id="ARBA00001971"/>
    </source>
</evidence>
<dbReference type="GO" id="GO:0005506">
    <property type="term" value="F:iron ion binding"/>
    <property type="evidence" value="ECO:0007669"/>
    <property type="project" value="InterPro"/>
</dbReference>
<dbReference type="VEuPathDB" id="VectorBase:SCAU011275"/>
<dbReference type="PROSITE" id="PS00086">
    <property type="entry name" value="CYTOCHROME_P450"/>
    <property type="match status" value="1"/>
</dbReference>
<evidence type="ECO:0000256" key="11">
    <source>
        <dbReference type="ARBA" id="ARBA00023033"/>
    </source>
</evidence>
<dbReference type="PRINTS" id="PR00385">
    <property type="entry name" value="P450"/>
</dbReference>
<dbReference type="InterPro" id="IPR017972">
    <property type="entry name" value="Cyt_P450_CS"/>
</dbReference>
<protein>
    <recommendedName>
        <fullName evidence="17">Cytochrome P450</fullName>
    </recommendedName>
</protein>
<evidence type="ECO:0000313" key="15">
    <source>
        <dbReference type="EnsemblMetazoa" id="SCAU011275-PA"/>
    </source>
</evidence>
<dbReference type="InterPro" id="IPR001128">
    <property type="entry name" value="Cyt_P450"/>
</dbReference>
<reference evidence="15" key="1">
    <citation type="submission" date="2020-05" db="UniProtKB">
        <authorList>
            <consortium name="EnsemblMetazoa"/>
        </authorList>
    </citation>
    <scope>IDENTIFICATION</scope>
    <source>
        <strain evidence="15">USDA</strain>
    </source>
</reference>
<evidence type="ECO:0000256" key="12">
    <source>
        <dbReference type="ARBA" id="ARBA00023136"/>
    </source>
</evidence>
<gene>
    <name evidence="15" type="primary">106085924</name>
</gene>
<evidence type="ECO:0000256" key="9">
    <source>
        <dbReference type="ARBA" id="ARBA00023002"/>
    </source>
</evidence>
<evidence type="ECO:0000256" key="7">
    <source>
        <dbReference type="ARBA" id="ARBA00022824"/>
    </source>
</evidence>
<dbReference type="AlphaFoldDB" id="A0A1I8PUP3"/>
<keyword evidence="8" id="KW-0492">Microsome</keyword>
<evidence type="ECO:0000256" key="6">
    <source>
        <dbReference type="ARBA" id="ARBA00022723"/>
    </source>
</evidence>
<dbReference type="GO" id="GO:0005789">
    <property type="term" value="C:endoplasmic reticulum membrane"/>
    <property type="evidence" value="ECO:0007669"/>
    <property type="project" value="UniProtKB-SubCell"/>
</dbReference>
<keyword evidence="10 13" id="KW-0408">Iron</keyword>
<keyword evidence="7" id="KW-0256">Endoplasmic reticulum</keyword>
<name>A0A1I8PUP3_STOCA</name>
<dbReference type="GO" id="GO:0020037">
    <property type="term" value="F:heme binding"/>
    <property type="evidence" value="ECO:0007669"/>
    <property type="project" value="InterPro"/>
</dbReference>
<dbReference type="InterPro" id="IPR002402">
    <property type="entry name" value="Cyt_P450_E_grp-II"/>
</dbReference>
<organism evidence="15 16">
    <name type="scientific">Stomoxys calcitrans</name>
    <name type="common">Stable fly</name>
    <name type="synonym">Conops calcitrans</name>
    <dbReference type="NCBI Taxonomy" id="35570"/>
    <lineage>
        <taxon>Eukaryota</taxon>
        <taxon>Metazoa</taxon>
        <taxon>Ecdysozoa</taxon>
        <taxon>Arthropoda</taxon>
        <taxon>Hexapoda</taxon>
        <taxon>Insecta</taxon>
        <taxon>Pterygota</taxon>
        <taxon>Neoptera</taxon>
        <taxon>Endopterygota</taxon>
        <taxon>Diptera</taxon>
        <taxon>Brachycera</taxon>
        <taxon>Muscomorpha</taxon>
        <taxon>Muscoidea</taxon>
        <taxon>Muscidae</taxon>
        <taxon>Stomoxys</taxon>
    </lineage>
</organism>
<dbReference type="InterPro" id="IPR050476">
    <property type="entry name" value="Insect_CytP450_Detox"/>
</dbReference>
<dbReference type="PRINTS" id="PR00464">
    <property type="entry name" value="EP450II"/>
</dbReference>
<dbReference type="FunFam" id="1.10.630.10:FF:000042">
    <property type="entry name" value="Cytochrome P450"/>
    <property type="match status" value="1"/>
</dbReference>
<dbReference type="PANTHER" id="PTHR24292:SF93">
    <property type="entry name" value="CYTOCHROME P450 310A1-RELATED"/>
    <property type="match status" value="1"/>
</dbReference>
<evidence type="ECO:0000256" key="2">
    <source>
        <dbReference type="ARBA" id="ARBA00004174"/>
    </source>
</evidence>
<evidence type="ECO:0000313" key="16">
    <source>
        <dbReference type="Proteomes" id="UP000095300"/>
    </source>
</evidence>
<keyword evidence="6 13" id="KW-0479">Metal-binding</keyword>
<evidence type="ECO:0000256" key="3">
    <source>
        <dbReference type="ARBA" id="ARBA00004406"/>
    </source>
</evidence>
<keyword evidence="11 14" id="KW-0503">Monooxygenase</keyword>
<evidence type="ECO:0000256" key="8">
    <source>
        <dbReference type="ARBA" id="ARBA00022848"/>
    </source>
</evidence>
<keyword evidence="5 13" id="KW-0349">Heme</keyword>
<evidence type="ECO:0000256" key="5">
    <source>
        <dbReference type="ARBA" id="ARBA00022617"/>
    </source>
</evidence>
<dbReference type="STRING" id="35570.A0A1I8PUP3"/>
<dbReference type="Pfam" id="PF00067">
    <property type="entry name" value="p450"/>
    <property type="match status" value="1"/>
</dbReference>
<dbReference type="Gene3D" id="1.10.630.10">
    <property type="entry name" value="Cytochrome P450"/>
    <property type="match status" value="1"/>
</dbReference>
<dbReference type="GO" id="GO:0016705">
    <property type="term" value="F:oxidoreductase activity, acting on paired donors, with incorporation or reduction of molecular oxygen"/>
    <property type="evidence" value="ECO:0007669"/>
    <property type="project" value="InterPro"/>
</dbReference>
<evidence type="ECO:0000256" key="4">
    <source>
        <dbReference type="ARBA" id="ARBA00010617"/>
    </source>
</evidence>
<dbReference type="OrthoDB" id="2789670at2759"/>
<evidence type="ECO:0008006" key="17">
    <source>
        <dbReference type="Google" id="ProtNLM"/>
    </source>
</evidence>
<dbReference type="KEGG" id="scac:106085924"/>
<comment type="similarity">
    <text evidence="4 14">Belongs to the cytochrome P450 family.</text>
</comment>
<dbReference type="PANTHER" id="PTHR24292">
    <property type="entry name" value="CYTOCHROME P450"/>
    <property type="match status" value="1"/>
</dbReference>
<proteinExistence type="inferred from homology"/>
<evidence type="ECO:0000256" key="13">
    <source>
        <dbReference type="PIRSR" id="PIRSR602402-1"/>
    </source>
</evidence>
<accession>A0A1I8PUP3</accession>
<dbReference type="EnsemblMetazoa" id="SCAU011275-RA">
    <property type="protein sequence ID" value="SCAU011275-PA"/>
    <property type="gene ID" value="SCAU011275"/>
</dbReference>
<dbReference type="CDD" id="cd11056">
    <property type="entry name" value="CYP6-like"/>
    <property type="match status" value="1"/>
</dbReference>
<keyword evidence="12" id="KW-0472">Membrane</keyword>
<keyword evidence="9 14" id="KW-0560">Oxidoreductase</keyword>
<comment type="subcellular location">
    <subcellularLocation>
        <location evidence="3">Endoplasmic reticulum membrane</location>
        <topology evidence="3">Peripheral membrane protein</topology>
    </subcellularLocation>
    <subcellularLocation>
        <location evidence="2">Microsome membrane</location>
        <topology evidence="2">Peripheral membrane protein</topology>
    </subcellularLocation>
</comment>
<evidence type="ECO:0000256" key="10">
    <source>
        <dbReference type="ARBA" id="ARBA00023004"/>
    </source>
</evidence>
<feature type="binding site" description="axial binding residue" evidence="13">
    <location>
        <position position="454"/>
    </location>
    <ligand>
        <name>heme</name>
        <dbReference type="ChEBI" id="CHEBI:30413"/>
    </ligand>
    <ligandPart>
        <name>Fe</name>
        <dbReference type="ChEBI" id="CHEBI:18248"/>
    </ligandPart>
</feature>
<dbReference type="SUPFAM" id="SSF48264">
    <property type="entry name" value="Cytochrome P450"/>
    <property type="match status" value="1"/>
</dbReference>
<dbReference type="GO" id="GO:0004497">
    <property type="term" value="F:monooxygenase activity"/>
    <property type="evidence" value="ECO:0007669"/>
    <property type="project" value="UniProtKB-KW"/>
</dbReference>
<dbReference type="InterPro" id="IPR036396">
    <property type="entry name" value="Cyt_P450_sf"/>
</dbReference>
<keyword evidence="16" id="KW-1185">Reference proteome</keyword>
<dbReference type="Proteomes" id="UP000095300">
    <property type="component" value="Unassembled WGS sequence"/>
</dbReference>